<feature type="region of interest" description="Disordered" evidence="2">
    <location>
        <begin position="1"/>
        <end position="42"/>
    </location>
</feature>
<evidence type="ECO:0000256" key="1">
    <source>
        <dbReference type="SAM" id="Coils"/>
    </source>
</evidence>
<evidence type="ECO:0000313" key="3">
    <source>
        <dbReference type="EMBL" id="MBF5056902.1"/>
    </source>
</evidence>
<gene>
    <name evidence="3" type="ORF">Y5W_02196</name>
</gene>
<evidence type="ECO:0000313" key="4">
    <source>
        <dbReference type="Proteomes" id="UP000662703"/>
    </source>
</evidence>
<evidence type="ECO:0000256" key="2">
    <source>
        <dbReference type="SAM" id="MobiDB-lite"/>
    </source>
</evidence>
<keyword evidence="4" id="KW-1185">Reference proteome</keyword>
<name>A0ABS0ATF3_9GAMM</name>
<dbReference type="Proteomes" id="UP000662703">
    <property type="component" value="Unassembled WGS sequence"/>
</dbReference>
<reference evidence="3 4" key="1">
    <citation type="submission" date="2012-09" db="EMBL/GenBank/DDBJ databases">
        <title>Genome Sequence of alkane-degrading Bacterium Alcanivorax sp. 521-1.</title>
        <authorList>
            <person name="Lai Q."/>
            <person name="Shao Z."/>
        </authorList>
    </citation>
    <scope>NUCLEOTIDE SEQUENCE [LARGE SCALE GENOMIC DNA]</scope>
    <source>
        <strain evidence="3 4">521-1</strain>
    </source>
</reference>
<dbReference type="RefSeq" id="WP_194865269.1">
    <property type="nucleotide sequence ID" value="NZ_ARXX01000032.1"/>
</dbReference>
<sequence>RVRPEAAESLRRARRDGDPRTPPVASREPRVPPPQDVLDDPERYSRYEQGERMAVYASFMDASKRRIGELEELVARGERDGLPPEQLAEGRRKLEGLKARREELLSRFPELAPPD</sequence>
<feature type="coiled-coil region" evidence="1">
    <location>
        <begin position="60"/>
        <end position="107"/>
    </location>
</feature>
<organism evidence="3 4">
    <name type="scientific">Alloalcanivorax profundimaris</name>
    <dbReference type="NCBI Taxonomy" id="2735259"/>
    <lineage>
        <taxon>Bacteria</taxon>
        <taxon>Pseudomonadati</taxon>
        <taxon>Pseudomonadota</taxon>
        <taxon>Gammaproteobacteria</taxon>
        <taxon>Oceanospirillales</taxon>
        <taxon>Alcanivoracaceae</taxon>
        <taxon>Alloalcanivorax</taxon>
    </lineage>
</organism>
<feature type="non-terminal residue" evidence="3">
    <location>
        <position position="1"/>
    </location>
</feature>
<proteinExistence type="predicted"/>
<keyword evidence="1" id="KW-0175">Coiled coil</keyword>
<protein>
    <submittedName>
        <fullName evidence="3">Uncharacterized protein</fullName>
    </submittedName>
</protein>
<comment type="caution">
    <text evidence="3">The sequence shown here is derived from an EMBL/GenBank/DDBJ whole genome shotgun (WGS) entry which is preliminary data.</text>
</comment>
<accession>A0ABS0ATF3</accession>
<dbReference type="EMBL" id="ARXX01000032">
    <property type="protein sequence ID" value="MBF5056902.1"/>
    <property type="molecule type" value="Genomic_DNA"/>
</dbReference>
<feature type="compositionally biased region" description="Basic and acidic residues" evidence="2">
    <location>
        <begin position="1"/>
        <end position="19"/>
    </location>
</feature>